<feature type="transmembrane region" description="Helical" evidence="8">
    <location>
        <begin position="269"/>
        <end position="293"/>
    </location>
</feature>
<keyword evidence="7 8" id="KW-0472">Membrane</keyword>
<keyword evidence="4" id="KW-0309">Germination</keyword>
<dbReference type="PANTHER" id="PTHR34975:SF2">
    <property type="entry name" value="SPORE GERMINATION PROTEIN A2"/>
    <property type="match status" value="1"/>
</dbReference>
<evidence type="ECO:0000256" key="6">
    <source>
        <dbReference type="ARBA" id="ARBA00022989"/>
    </source>
</evidence>
<organism evidence="9 10">
    <name type="scientific">Ruminiclostridium hungatei</name>
    <name type="common">Clostridium hungatei</name>
    <dbReference type="NCBI Taxonomy" id="48256"/>
    <lineage>
        <taxon>Bacteria</taxon>
        <taxon>Bacillati</taxon>
        <taxon>Bacillota</taxon>
        <taxon>Clostridia</taxon>
        <taxon>Eubacteriales</taxon>
        <taxon>Oscillospiraceae</taxon>
        <taxon>Ruminiclostridium</taxon>
    </lineage>
</organism>
<dbReference type="OrthoDB" id="1675410at2"/>
<sequence length="368" mass="40570">MKTRISFGTWEAITVLVNLIFVQVLLSYPQDMAAFGGSAGWMIPVVSTLLILIYFSIIVALYKNIGSMDLLDISQKVGGKVFMVIMGFLTAGFLFFELSTGLGGFSQVLKMISLDKSPLGFVEILFLLGIICCAYFGIEAVVRINAFLLPAAIVGFLLITIGVIPQFKINNLLPILGNGYMPVVRGGLYKLSAFSSMIILFFLVPFFKSRYIKRVGYMTILISGLLLFWATLSFLLLYPYQISAENKVPVFQMAKHIEFGNFIQRIESVFVLVCSISSLLYLGVIFTFIIHIIKKTLSLKKSRPIILPVAILALTLSDKLKGMKIDLVNSRLSDLIWLVGLGLPLVILIPGALKKAGRRIEEGGGGNE</sequence>
<evidence type="ECO:0000256" key="5">
    <source>
        <dbReference type="ARBA" id="ARBA00022692"/>
    </source>
</evidence>
<protein>
    <submittedName>
        <fullName evidence="9">Spore germination protein YndE</fullName>
    </submittedName>
</protein>
<comment type="caution">
    <text evidence="9">The sequence shown here is derived from an EMBL/GenBank/DDBJ whole genome shotgun (WGS) entry which is preliminary data.</text>
</comment>
<dbReference type="STRING" id="48256.CLHUN_01310"/>
<dbReference type="EMBL" id="MZGX01000001">
    <property type="protein sequence ID" value="OPX46315.1"/>
    <property type="molecule type" value="Genomic_DNA"/>
</dbReference>
<evidence type="ECO:0000256" key="4">
    <source>
        <dbReference type="ARBA" id="ARBA00022544"/>
    </source>
</evidence>
<evidence type="ECO:0000256" key="2">
    <source>
        <dbReference type="ARBA" id="ARBA00007998"/>
    </source>
</evidence>
<dbReference type="GO" id="GO:0016020">
    <property type="term" value="C:membrane"/>
    <property type="evidence" value="ECO:0007669"/>
    <property type="project" value="UniProtKB-SubCell"/>
</dbReference>
<feature type="transmembrane region" description="Helical" evidence="8">
    <location>
        <begin position="145"/>
        <end position="167"/>
    </location>
</feature>
<evidence type="ECO:0000313" key="10">
    <source>
        <dbReference type="Proteomes" id="UP000191554"/>
    </source>
</evidence>
<feature type="transmembrane region" description="Helical" evidence="8">
    <location>
        <begin position="41"/>
        <end position="61"/>
    </location>
</feature>
<reference evidence="9 10" key="1">
    <citation type="submission" date="2017-03" db="EMBL/GenBank/DDBJ databases">
        <title>Genome sequence of Clostridium hungatei DSM 14427.</title>
        <authorList>
            <person name="Poehlein A."/>
            <person name="Daniel R."/>
        </authorList>
    </citation>
    <scope>NUCLEOTIDE SEQUENCE [LARGE SCALE GENOMIC DNA]</scope>
    <source>
        <strain evidence="9 10">DSM 14427</strain>
    </source>
</reference>
<evidence type="ECO:0000256" key="1">
    <source>
        <dbReference type="ARBA" id="ARBA00004141"/>
    </source>
</evidence>
<evidence type="ECO:0000313" key="9">
    <source>
        <dbReference type="EMBL" id="OPX46315.1"/>
    </source>
</evidence>
<keyword evidence="3" id="KW-0813">Transport</keyword>
<keyword evidence="6 8" id="KW-1133">Transmembrane helix</keyword>
<feature type="transmembrane region" description="Helical" evidence="8">
    <location>
        <begin position="81"/>
        <end position="99"/>
    </location>
</feature>
<keyword evidence="10" id="KW-1185">Reference proteome</keyword>
<evidence type="ECO:0000256" key="8">
    <source>
        <dbReference type="SAM" id="Phobius"/>
    </source>
</evidence>
<comment type="similarity">
    <text evidence="2">Belongs to the amino acid-polyamine-organocation (APC) superfamily. Spore germination protein (SGP) (TC 2.A.3.9) family.</text>
</comment>
<dbReference type="Pfam" id="PF03845">
    <property type="entry name" value="Spore_permease"/>
    <property type="match status" value="1"/>
</dbReference>
<feature type="transmembrane region" description="Helical" evidence="8">
    <location>
        <begin position="187"/>
        <end position="207"/>
    </location>
</feature>
<name>A0A1V4SS92_RUMHU</name>
<accession>A0A1V4SS92</accession>
<dbReference type="PANTHER" id="PTHR34975">
    <property type="entry name" value="SPORE GERMINATION PROTEIN A2"/>
    <property type="match status" value="1"/>
</dbReference>
<dbReference type="RefSeq" id="WP_080062635.1">
    <property type="nucleotide sequence ID" value="NZ_MZGX01000001.1"/>
</dbReference>
<feature type="transmembrane region" description="Helical" evidence="8">
    <location>
        <begin position="119"/>
        <end position="138"/>
    </location>
</feature>
<comment type="subcellular location">
    <subcellularLocation>
        <location evidence="1">Membrane</location>
        <topology evidence="1">Multi-pass membrane protein</topology>
    </subcellularLocation>
</comment>
<gene>
    <name evidence="9" type="primary">yndE_2</name>
    <name evidence="9" type="ORF">CLHUN_01310</name>
</gene>
<feature type="transmembrane region" description="Helical" evidence="8">
    <location>
        <begin position="219"/>
        <end position="240"/>
    </location>
</feature>
<keyword evidence="5 8" id="KW-0812">Transmembrane</keyword>
<dbReference type="GO" id="GO:0009847">
    <property type="term" value="P:spore germination"/>
    <property type="evidence" value="ECO:0007669"/>
    <property type="project" value="InterPro"/>
</dbReference>
<evidence type="ECO:0000256" key="3">
    <source>
        <dbReference type="ARBA" id="ARBA00022448"/>
    </source>
</evidence>
<dbReference type="AlphaFoldDB" id="A0A1V4SS92"/>
<feature type="transmembrane region" description="Helical" evidence="8">
    <location>
        <begin position="12"/>
        <end position="29"/>
    </location>
</feature>
<dbReference type="Proteomes" id="UP000191554">
    <property type="component" value="Unassembled WGS sequence"/>
</dbReference>
<dbReference type="Gene3D" id="1.20.1740.10">
    <property type="entry name" value="Amino acid/polyamine transporter I"/>
    <property type="match status" value="1"/>
</dbReference>
<dbReference type="InterPro" id="IPR004761">
    <property type="entry name" value="Spore_GerAB"/>
</dbReference>
<evidence type="ECO:0000256" key="7">
    <source>
        <dbReference type="ARBA" id="ARBA00023136"/>
    </source>
</evidence>
<proteinExistence type="inferred from homology"/>
<feature type="transmembrane region" description="Helical" evidence="8">
    <location>
        <begin position="335"/>
        <end position="353"/>
    </location>
</feature>